<evidence type="ECO:0000256" key="2">
    <source>
        <dbReference type="ARBA" id="ARBA00023136"/>
    </source>
</evidence>
<dbReference type="Pfam" id="PF01103">
    <property type="entry name" value="Omp85"/>
    <property type="match status" value="1"/>
</dbReference>
<accession>A0ABS9CYK6</accession>
<dbReference type="EMBL" id="JAKGAQ010000004">
    <property type="protein sequence ID" value="MCF2872360.1"/>
    <property type="molecule type" value="Genomic_DNA"/>
</dbReference>
<feature type="chain" id="PRO_5045207620" evidence="3">
    <location>
        <begin position="23"/>
        <end position="368"/>
    </location>
</feature>
<feature type="signal peptide" evidence="3">
    <location>
        <begin position="1"/>
        <end position="22"/>
    </location>
</feature>
<name>A0ABS9CYK6_9RHOB</name>
<evidence type="ECO:0000256" key="1">
    <source>
        <dbReference type="ARBA" id="ARBA00004370"/>
    </source>
</evidence>
<proteinExistence type="predicted"/>
<evidence type="ECO:0000313" key="5">
    <source>
        <dbReference type="EMBL" id="MCF2872360.1"/>
    </source>
</evidence>
<keyword evidence="6" id="KW-1185">Reference proteome</keyword>
<dbReference type="Proteomes" id="UP001200557">
    <property type="component" value="Unassembled WGS sequence"/>
</dbReference>
<feature type="domain" description="Bacterial surface antigen (D15)" evidence="4">
    <location>
        <begin position="52"/>
        <end position="368"/>
    </location>
</feature>
<dbReference type="InterPro" id="IPR000184">
    <property type="entry name" value="Bac_surfAg_D15"/>
</dbReference>
<protein>
    <submittedName>
        <fullName evidence="5">BamA/TamA family outer membrane protein</fullName>
    </submittedName>
</protein>
<dbReference type="Gene3D" id="2.40.160.50">
    <property type="entry name" value="membrane protein fhac: a member of the omp85/tpsb transporter family"/>
    <property type="match status" value="1"/>
</dbReference>
<sequence>MAFLRTTCLVCGLASAGSTVMAQDGGSAALQTGASYSSLRGGLAFVGLDAENVLGSGVDLSLGYQAGDDGDAITGLISKTFSLGDTAIGSRTFVRTTLEARTSDWESQTYSMEHYAADVTIGAQTIGGLRYDARLFWQSDSLGDLGPNVSPLVPADLDGSTAVGVGIGFDYSTFTATGPMATGFDVHGSLTVATPAGDREWIAAELGAQYNTQLPYGLVLAVNGDVGRIEGRGGDDVSIVDRAFVGSDAPRGFTYSGIGPRDRVAGGVNTALGGNSYMTTSVELRTETPNPSVTLGAFVDAGALWDLDVTAGGASGIIDDEFYLRSSAGVAVYWDTAIGIMQLNVAKPIEQQEFDEEEIISLNLNFQF</sequence>
<keyword evidence="3" id="KW-0732">Signal</keyword>
<dbReference type="RefSeq" id="WP_235226691.1">
    <property type="nucleotide sequence ID" value="NZ_JAKGAQ010000004.1"/>
</dbReference>
<evidence type="ECO:0000256" key="3">
    <source>
        <dbReference type="SAM" id="SignalP"/>
    </source>
</evidence>
<keyword evidence="2" id="KW-0472">Membrane</keyword>
<evidence type="ECO:0000313" key="6">
    <source>
        <dbReference type="Proteomes" id="UP001200557"/>
    </source>
</evidence>
<comment type="caution">
    <text evidence="5">The sequence shown here is derived from an EMBL/GenBank/DDBJ whole genome shotgun (WGS) entry which is preliminary data.</text>
</comment>
<evidence type="ECO:0000259" key="4">
    <source>
        <dbReference type="Pfam" id="PF01103"/>
    </source>
</evidence>
<organism evidence="5 6">
    <name type="scientific">Octadecabacter dasysiphoniae</name>
    <dbReference type="NCBI Taxonomy" id="2909341"/>
    <lineage>
        <taxon>Bacteria</taxon>
        <taxon>Pseudomonadati</taxon>
        <taxon>Pseudomonadota</taxon>
        <taxon>Alphaproteobacteria</taxon>
        <taxon>Rhodobacterales</taxon>
        <taxon>Roseobacteraceae</taxon>
        <taxon>Octadecabacter</taxon>
    </lineage>
</organism>
<comment type="subcellular location">
    <subcellularLocation>
        <location evidence="1">Membrane</location>
    </subcellularLocation>
</comment>
<reference evidence="5 6" key="1">
    <citation type="submission" date="2022-01" db="EMBL/GenBank/DDBJ databases">
        <title>Octadecabacter sp. nov., isolated from a marine alga.</title>
        <authorList>
            <person name="Jin M.S."/>
            <person name="Kim H.M."/>
            <person name="Han D.M."/>
            <person name="Jung J.J."/>
            <person name="Jeon C.O."/>
        </authorList>
    </citation>
    <scope>NUCLEOTIDE SEQUENCE [LARGE SCALE GENOMIC DNA]</scope>
    <source>
        <strain evidence="5 6">G9-8</strain>
    </source>
</reference>
<gene>
    <name evidence="5" type="ORF">L0664_14895</name>
</gene>